<gene>
    <name evidence="2" type="ORF">L9F63_009025</name>
</gene>
<keyword evidence="1" id="KW-1133">Transmembrane helix</keyword>
<keyword evidence="1" id="KW-0472">Membrane</keyword>
<evidence type="ECO:0000256" key="1">
    <source>
        <dbReference type="SAM" id="Phobius"/>
    </source>
</evidence>
<keyword evidence="1" id="KW-0812">Transmembrane</keyword>
<dbReference type="AlphaFoldDB" id="A0AAD7Z2M3"/>
<accession>A0AAD7Z2M3</accession>
<keyword evidence="3" id="KW-1185">Reference proteome</keyword>
<protein>
    <submittedName>
        <fullName evidence="2">Uncharacterized protein</fullName>
    </submittedName>
</protein>
<proteinExistence type="predicted"/>
<feature type="non-terminal residue" evidence="2">
    <location>
        <position position="64"/>
    </location>
</feature>
<dbReference type="EMBL" id="JASPKZ010010693">
    <property type="protein sequence ID" value="KAJ9573590.1"/>
    <property type="molecule type" value="Genomic_DNA"/>
</dbReference>
<evidence type="ECO:0000313" key="3">
    <source>
        <dbReference type="Proteomes" id="UP001233999"/>
    </source>
</evidence>
<reference evidence="2" key="1">
    <citation type="journal article" date="2023" name="IScience">
        <title>Live-bearing cockroach genome reveals convergent evolutionary mechanisms linked to viviparity in insects and beyond.</title>
        <authorList>
            <person name="Fouks B."/>
            <person name="Harrison M.C."/>
            <person name="Mikhailova A.A."/>
            <person name="Marchal E."/>
            <person name="English S."/>
            <person name="Carruthers M."/>
            <person name="Jennings E.C."/>
            <person name="Chiamaka E.L."/>
            <person name="Frigard R.A."/>
            <person name="Pippel M."/>
            <person name="Attardo G.M."/>
            <person name="Benoit J.B."/>
            <person name="Bornberg-Bauer E."/>
            <person name="Tobe S.S."/>
        </authorList>
    </citation>
    <scope>NUCLEOTIDE SEQUENCE</scope>
    <source>
        <strain evidence="2">Stay&amp;Tobe</strain>
    </source>
</reference>
<evidence type="ECO:0000313" key="2">
    <source>
        <dbReference type="EMBL" id="KAJ9573590.1"/>
    </source>
</evidence>
<reference evidence="2" key="2">
    <citation type="submission" date="2023-05" db="EMBL/GenBank/DDBJ databases">
        <authorList>
            <person name="Fouks B."/>
        </authorList>
    </citation>
    <scope>NUCLEOTIDE SEQUENCE</scope>
    <source>
        <strain evidence="2">Stay&amp;Tobe</strain>
        <tissue evidence="2">Testes</tissue>
    </source>
</reference>
<feature type="transmembrane region" description="Helical" evidence="1">
    <location>
        <begin position="17"/>
        <end position="40"/>
    </location>
</feature>
<feature type="non-terminal residue" evidence="2">
    <location>
        <position position="1"/>
    </location>
</feature>
<dbReference type="Proteomes" id="UP001233999">
    <property type="component" value="Unassembled WGS sequence"/>
</dbReference>
<sequence length="64" mass="7735">LGNPCSFSSLQKFMMQFVFHLITYDFFIRICLHPYTVYYYNQIRPTKMFVHHNILIAATFSCYL</sequence>
<organism evidence="2 3">
    <name type="scientific">Diploptera punctata</name>
    <name type="common">Pacific beetle cockroach</name>
    <dbReference type="NCBI Taxonomy" id="6984"/>
    <lineage>
        <taxon>Eukaryota</taxon>
        <taxon>Metazoa</taxon>
        <taxon>Ecdysozoa</taxon>
        <taxon>Arthropoda</taxon>
        <taxon>Hexapoda</taxon>
        <taxon>Insecta</taxon>
        <taxon>Pterygota</taxon>
        <taxon>Neoptera</taxon>
        <taxon>Polyneoptera</taxon>
        <taxon>Dictyoptera</taxon>
        <taxon>Blattodea</taxon>
        <taxon>Blaberoidea</taxon>
        <taxon>Blaberidae</taxon>
        <taxon>Diplopterinae</taxon>
        <taxon>Diploptera</taxon>
    </lineage>
</organism>
<comment type="caution">
    <text evidence="2">The sequence shown here is derived from an EMBL/GenBank/DDBJ whole genome shotgun (WGS) entry which is preliminary data.</text>
</comment>
<name>A0AAD7Z2M3_DIPPU</name>